<gene>
    <name evidence="1" type="ORF">DSCW_51960</name>
</gene>
<evidence type="ECO:0000313" key="1">
    <source>
        <dbReference type="EMBL" id="BBO77779.1"/>
    </source>
</evidence>
<dbReference type="Proteomes" id="UP000427769">
    <property type="component" value="Chromosome"/>
</dbReference>
<accession>A0A5K7ZC91</accession>
<dbReference type="EMBL" id="AP021875">
    <property type="protein sequence ID" value="BBO77779.1"/>
    <property type="molecule type" value="Genomic_DNA"/>
</dbReference>
<dbReference type="KEGG" id="dwd:DSCW_51960"/>
<keyword evidence="2" id="KW-1185">Reference proteome</keyword>
<dbReference type="AlphaFoldDB" id="A0A5K7ZC91"/>
<protein>
    <submittedName>
        <fullName evidence="1">Uncharacterized protein</fullName>
    </submittedName>
</protein>
<reference evidence="1 2" key="1">
    <citation type="submission" date="2019-11" db="EMBL/GenBank/DDBJ databases">
        <title>Comparative genomics of hydrocarbon-degrading Desulfosarcina strains.</title>
        <authorList>
            <person name="Watanabe M."/>
            <person name="Kojima H."/>
            <person name="Fukui M."/>
        </authorList>
    </citation>
    <scope>NUCLEOTIDE SEQUENCE [LARGE SCALE GENOMIC DNA]</scope>
    <source>
        <strain evidence="1 2">PP31</strain>
    </source>
</reference>
<sequence>MEQLINDRLQDNLSLFKLSWAAVALNTIISQSEAIHDSYPFFLGYLHEEEVAAEGKRRIRTAMQTAKAVHGLINPLDSSSIPNVAEISFNILVVLNCGYLQKFNGMYQHFTQ</sequence>
<evidence type="ECO:0000313" key="2">
    <source>
        <dbReference type="Proteomes" id="UP000427769"/>
    </source>
</evidence>
<organism evidence="1 2">
    <name type="scientific">Desulfosarcina widdelii</name>
    <dbReference type="NCBI Taxonomy" id="947919"/>
    <lineage>
        <taxon>Bacteria</taxon>
        <taxon>Pseudomonadati</taxon>
        <taxon>Thermodesulfobacteriota</taxon>
        <taxon>Desulfobacteria</taxon>
        <taxon>Desulfobacterales</taxon>
        <taxon>Desulfosarcinaceae</taxon>
        <taxon>Desulfosarcina</taxon>
    </lineage>
</organism>
<proteinExistence type="predicted"/>
<name>A0A5K7ZC91_9BACT</name>